<proteinExistence type="predicted"/>
<reference evidence="1" key="1">
    <citation type="submission" date="2018-01" db="EMBL/GenBank/DDBJ databases">
        <title>An insight into the sialome of Amazonian anophelines.</title>
        <authorList>
            <person name="Ribeiro J.M."/>
            <person name="Scarpassa V."/>
            <person name="Calvo E."/>
        </authorList>
    </citation>
    <scope>NUCLEOTIDE SEQUENCE</scope>
    <source>
        <tissue evidence="1">Salivary glands</tissue>
    </source>
</reference>
<sequence>MCLGALWPLSSLFVSVLFRFPIRSFTLTRRSLPSAAACGYWGRPVFMRLPPQTAGPSESSEYDCLRFSRLKAFPLCSRSFSL</sequence>
<dbReference type="EMBL" id="GGFJ01013422">
    <property type="protein sequence ID" value="MBW62563.1"/>
    <property type="molecule type" value="Transcribed_RNA"/>
</dbReference>
<organism evidence="1">
    <name type="scientific">Anopheles marajoara</name>
    <dbReference type="NCBI Taxonomy" id="58244"/>
    <lineage>
        <taxon>Eukaryota</taxon>
        <taxon>Metazoa</taxon>
        <taxon>Ecdysozoa</taxon>
        <taxon>Arthropoda</taxon>
        <taxon>Hexapoda</taxon>
        <taxon>Insecta</taxon>
        <taxon>Pterygota</taxon>
        <taxon>Neoptera</taxon>
        <taxon>Endopterygota</taxon>
        <taxon>Diptera</taxon>
        <taxon>Nematocera</taxon>
        <taxon>Culicoidea</taxon>
        <taxon>Culicidae</taxon>
        <taxon>Anophelinae</taxon>
        <taxon>Anopheles</taxon>
    </lineage>
</organism>
<evidence type="ECO:0000313" key="1">
    <source>
        <dbReference type="EMBL" id="MBW62563.1"/>
    </source>
</evidence>
<accession>A0A2M4CB55</accession>
<dbReference type="AlphaFoldDB" id="A0A2M4CB55"/>
<protein>
    <submittedName>
        <fullName evidence="1">Putative secreted protein</fullName>
    </submittedName>
</protein>
<name>A0A2M4CB55_9DIPT</name>